<gene>
    <name evidence="2" type="ORF">NCTC11661_02285</name>
</gene>
<dbReference type="AlphaFoldDB" id="A0A380ZWG5"/>
<evidence type="ECO:0000313" key="3">
    <source>
        <dbReference type="Proteomes" id="UP000255515"/>
    </source>
</evidence>
<feature type="region of interest" description="Disordered" evidence="1">
    <location>
        <begin position="130"/>
        <end position="152"/>
    </location>
</feature>
<dbReference type="RefSeq" id="WP_002688532.1">
    <property type="nucleotide sequence ID" value="NZ_UFTJ01000005.1"/>
</dbReference>
<dbReference type="InterPro" id="IPR009752">
    <property type="entry name" value="Phage_Mu_GpJ"/>
</dbReference>
<evidence type="ECO:0000313" key="2">
    <source>
        <dbReference type="EMBL" id="SUV53138.1"/>
    </source>
</evidence>
<protein>
    <submittedName>
        <fullName evidence="2">Mu-like prophage protein gp36</fullName>
    </submittedName>
</protein>
<organism evidence="2 3">
    <name type="scientific">Bergeyella zoohelcum</name>
    <dbReference type="NCBI Taxonomy" id="1015"/>
    <lineage>
        <taxon>Bacteria</taxon>
        <taxon>Pseudomonadati</taxon>
        <taxon>Bacteroidota</taxon>
        <taxon>Flavobacteriia</taxon>
        <taxon>Flavobacteriales</taxon>
        <taxon>Weeksellaceae</taxon>
        <taxon>Bergeyella</taxon>
    </lineage>
</organism>
<dbReference type="Proteomes" id="UP000255515">
    <property type="component" value="Unassembled WGS sequence"/>
</dbReference>
<dbReference type="Pfam" id="PF07030">
    <property type="entry name" value="Phage_Mu_Gp36"/>
    <property type="match status" value="1"/>
</dbReference>
<proteinExistence type="predicted"/>
<evidence type="ECO:0000256" key="1">
    <source>
        <dbReference type="SAM" id="MobiDB-lite"/>
    </source>
</evidence>
<name>A0A380ZWG5_9FLAO</name>
<dbReference type="EMBL" id="UFTJ01000005">
    <property type="protein sequence ID" value="SUV53138.1"/>
    <property type="molecule type" value="Genomic_DNA"/>
</dbReference>
<feature type="compositionally biased region" description="Polar residues" evidence="1">
    <location>
        <begin position="134"/>
        <end position="143"/>
    </location>
</feature>
<sequence length="152" mass="17609">MFTTIDDLKTHIYQYQIQQISEGNLDVVLRAIATAEEEVKSYFYTNAKKEYLDGRLRYDVEAIFSKQGAERHPLIVNTVVTVAVWHIIVLSNPDIIHDTIKDRYDRAIDWLKKINKGEISLGNLPLLKEDESQPNENNSQPFSFGSRLKFNH</sequence>
<accession>A0A380ZWG5</accession>
<reference evidence="2 3" key="1">
    <citation type="submission" date="2018-06" db="EMBL/GenBank/DDBJ databases">
        <authorList>
            <consortium name="Pathogen Informatics"/>
            <person name="Doyle S."/>
        </authorList>
    </citation>
    <scope>NUCLEOTIDE SEQUENCE [LARGE SCALE GENOMIC DNA]</scope>
    <source>
        <strain evidence="2 3">NCTC11661</strain>
    </source>
</reference>